<dbReference type="InterPro" id="IPR043504">
    <property type="entry name" value="Peptidase_S1_PA_chymotrypsin"/>
</dbReference>
<dbReference type="EMBL" id="JABBXH010000006">
    <property type="protein sequence ID" value="NMP33120.1"/>
    <property type="molecule type" value="Genomic_DNA"/>
</dbReference>
<feature type="chain" id="PRO_5030626528" evidence="1">
    <location>
        <begin position="35"/>
        <end position="257"/>
    </location>
</feature>
<organism evidence="2 3">
    <name type="scientific">Thalassotalea algicola</name>
    <dbReference type="NCBI Taxonomy" id="2716224"/>
    <lineage>
        <taxon>Bacteria</taxon>
        <taxon>Pseudomonadati</taxon>
        <taxon>Pseudomonadota</taxon>
        <taxon>Gammaproteobacteria</taxon>
        <taxon>Alteromonadales</taxon>
        <taxon>Colwelliaceae</taxon>
        <taxon>Thalassotalea</taxon>
    </lineage>
</organism>
<evidence type="ECO:0000256" key="1">
    <source>
        <dbReference type="SAM" id="SignalP"/>
    </source>
</evidence>
<comment type="caution">
    <text evidence="2">The sequence shown here is derived from an EMBL/GenBank/DDBJ whole genome shotgun (WGS) entry which is preliminary data.</text>
</comment>
<sequence length="257" mass="28638">MLLKPLSLAKASVKVSFAVSLCISSSFILSSAHAQDTVQYSGVNNISFHQTAYDKTFAGNGFLISVADKLYAVTVKHTLFEAKTPEMKHVAIEKHVKEWRIHPKQSPNEYIVLGRLLNADITEAIDMKILQKDWLVFEVIENHSPLTPLTLRESEVTKGETLTAYGCAYVNQQQCQQDTYQGQFIAYEPNNLRMKLDNLQMDKLRGLSGSPVLDTNNQVVGIVSNVLKSQTSEGFDFAPANLKYLSKVLAKISAKRV</sequence>
<feature type="signal peptide" evidence="1">
    <location>
        <begin position="1"/>
        <end position="34"/>
    </location>
</feature>
<protein>
    <submittedName>
        <fullName evidence="2">Trypsin-like peptidase domain-containing protein</fullName>
    </submittedName>
</protein>
<name>A0A7Y0LEM9_9GAMM</name>
<dbReference type="InterPro" id="IPR009003">
    <property type="entry name" value="Peptidase_S1_PA"/>
</dbReference>
<dbReference type="RefSeq" id="WP_169076434.1">
    <property type="nucleotide sequence ID" value="NZ_JABBXH010000006.1"/>
</dbReference>
<dbReference type="AlphaFoldDB" id="A0A7Y0LEM9"/>
<reference evidence="2 3" key="1">
    <citation type="submission" date="2020-04" db="EMBL/GenBank/DDBJ databases">
        <title>Thalassotalea sp. M1531, isolated from the surface of marine red alga.</title>
        <authorList>
            <person name="Pang L."/>
            <person name="Lu D.-C."/>
        </authorList>
    </citation>
    <scope>NUCLEOTIDE SEQUENCE [LARGE SCALE GENOMIC DNA]</scope>
    <source>
        <strain evidence="2 3">M1531</strain>
    </source>
</reference>
<dbReference type="Proteomes" id="UP000568664">
    <property type="component" value="Unassembled WGS sequence"/>
</dbReference>
<accession>A0A7Y0LEM9</accession>
<keyword evidence="3" id="KW-1185">Reference proteome</keyword>
<gene>
    <name evidence="2" type="ORF">HII17_16295</name>
</gene>
<dbReference type="Gene3D" id="2.40.10.10">
    <property type="entry name" value="Trypsin-like serine proteases"/>
    <property type="match status" value="2"/>
</dbReference>
<dbReference type="Pfam" id="PF13365">
    <property type="entry name" value="Trypsin_2"/>
    <property type="match status" value="1"/>
</dbReference>
<proteinExistence type="predicted"/>
<evidence type="ECO:0000313" key="2">
    <source>
        <dbReference type="EMBL" id="NMP33120.1"/>
    </source>
</evidence>
<evidence type="ECO:0000313" key="3">
    <source>
        <dbReference type="Proteomes" id="UP000568664"/>
    </source>
</evidence>
<dbReference type="SUPFAM" id="SSF50494">
    <property type="entry name" value="Trypsin-like serine proteases"/>
    <property type="match status" value="1"/>
</dbReference>
<keyword evidence="1" id="KW-0732">Signal</keyword>